<sequence length="288" mass="32505">MNMKFVLQNIIYVILETTGIFIYLLSSLSVRIYALFDSASHQQSKSDPKEGQQRSPCPFLNALCNDKHLPVSGSGVSMTCLLRACKKTTGINYLANILLLSSINFSFHGRINLSAKNVTFNIGDLGGASGHLSTEYDASLTRADYHDGCNSAFNHSLFNSLVKQANNGRLHFKDIAKVVRNRLLRSKTNNKHHVFGYFQKYNMWLMITLLLICFGDGKSITLNSLEQLFIDEKLPQSTTHDRNLSLYDIESTRMNIMYDSGELNIEPGKLLQDITSPWTLYFSKNVKK</sequence>
<dbReference type="Gene3D" id="1.10.489.10">
    <property type="entry name" value="Chloroperoxidase-like"/>
    <property type="match status" value="1"/>
</dbReference>
<dbReference type="SUPFAM" id="SSF47571">
    <property type="entry name" value="Cloroperoxidase"/>
    <property type="match status" value="1"/>
</dbReference>
<feature type="transmembrane region" description="Helical" evidence="8">
    <location>
        <begin position="12"/>
        <end position="36"/>
    </location>
</feature>
<keyword evidence="5" id="KW-0560">Oxidoreductase</keyword>
<keyword evidence="11" id="KW-1185">Reference proteome</keyword>
<keyword evidence="8" id="KW-0812">Transmembrane</keyword>
<evidence type="ECO:0000259" key="9">
    <source>
        <dbReference type="PROSITE" id="PS51405"/>
    </source>
</evidence>
<evidence type="ECO:0000313" key="11">
    <source>
        <dbReference type="Proteomes" id="UP001431209"/>
    </source>
</evidence>
<evidence type="ECO:0000256" key="7">
    <source>
        <dbReference type="ARBA" id="ARBA00025795"/>
    </source>
</evidence>
<dbReference type="AlphaFoldDB" id="A0AAW2YS27"/>
<comment type="caution">
    <text evidence="10">The sequence shown here is derived from an EMBL/GenBank/DDBJ whole genome shotgun (WGS) entry which is preliminary data.</text>
</comment>
<evidence type="ECO:0000256" key="3">
    <source>
        <dbReference type="ARBA" id="ARBA00022617"/>
    </source>
</evidence>
<dbReference type="PROSITE" id="PS51405">
    <property type="entry name" value="HEME_HALOPEROXIDASE"/>
    <property type="match status" value="1"/>
</dbReference>
<protein>
    <submittedName>
        <fullName evidence="10">Aromatic peroxygenase</fullName>
    </submittedName>
</protein>
<evidence type="ECO:0000256" key="6">
    <source>
        <dbReference type="ARBA" id="ARBA00023004"/>
    </source>
</evidence>
<gene>
    <name evidence="10" type="ORF">AKO1_010983</name>
</gene>
<keyword evidence="2" id="KW-0575">Peroxidase</keyword>
<feature type="domain" description="Heme haloperoxidase family profile" evidence="9">
    <location>
        <begin position="39"/>
        <end position="251"/>
    </location>
</feature>
<dbReference type="GO" id="GO:0004601">
    <property type="term" value="F:peroxidase activity"/>
    <property type="evidence" value="ECO:0007669"/>
    <property type="project" value="UniProtKB-KW"/>
</dbReference>
<keyword evidence="8" id="KW-0472">Membrane</keyword>
<dbReference type="Pfam" id="PF01328">
    <property type="entry name" value="Peroxidase_2"/>
    <property type="match status" value="1"/>
</dbReference>
<evidence type="ECO:0000256" key="1">
    <source>
        <dbReference type="ARBA" id="ARBA00001970"/>
    </source>
</evidence>
<dbReference type="GO" id="GO:0046872">
    <property type="term" value="F:metal ion binding"/>
    <property type="evidence" value="ECO:0007669"/>
    <property type="project" value="UniProtKB-KW"/>
</dbReference>
<keyword evidence="6" id="KW-0408">Iron</keyword>
<evidence type="ECO:0000313" key="10">
    <source>
        <dbReference type="EMBL" id="KAL0479663.1"/>
    </source>
</evidence>
<keyword evidence="4" id="KW-0479">Metal-binding</keyword>
<dbReference type="PANTHER" id="PTHR33577:SF18">
    <property type="entry name" value="HEME HALOPEROXIDASE FAMILY PROFILE DOMAIN-CONTAINING PROTEIN"/>
    <property type="match status" value="1"/>
</dbReference>
<dbReference type="EMBL" id="JAOPGA020000585">
    <property type="protein sequence ID" value="KAL0479663.1"/>
    <property type="molecule type" value="Genomic_DNA"/>
</dbReference>
<accession>A0AAW2YS27</accession>
<dbReference type="InterPro" id="IPR036851">
    <property type="entry name" value="Chloroperoxidase-like_sf"/>
</dbReference>
<organism evidence="10 11">
    <name type="scientific">Acrasis kona</name>
    <dbReference type="NCBI Taxonomy" id="1008807"/>
    <lineage>
        <taxon>Eukaryota</taxon>
        <taxon>Discoba</taxon>
        <taxon>Heterolobosea</taxon>
        <taxon>Tetramitia</taxon>
        <taxon>Eutetramitia</taxon>
        <taxon>Acrasidae</taxon>
        <taxon>Acrasis</taxon>
    </lineage>
</organism>
<evidence type="ECO:0000256" key="2">
    <source>
        <dbReference type="ARBA" id="ARBA00022559"/>
    </source>
</evidence>
<dbReference type="Proteomes" id="UP001431209">
    <property type="component" value="Unassembled WGS sequence"/>
</dbReference>
<evidence type="ECO:0000256" key="5">
    <source>
        <dbReference type="ARBA" id="ARBA00023002"/>
    </source>
</evidence>
<name>A0AAW2YS27_9EUKA</name>
<comment type="cofactor">
    <cofactor evidence="1">
        <name>heme b</name>
        <dbReference type="ChEBI" id="CHEBI:60344"/>
    </cofactor>
</comment>
<comment type="similarity">
    <text evidence="7">Belongs to the chloroperoxidase family.</text>
</comment>
<proteinExistence type="inferred from homology"/>
<reference evidence="10 11" key="1">
    <citation type="submission" date="2024-03" db="EMBL/GenBank/DDBJ databases">
        <title>The Acrasis kona genome and developmental transcriptomes reveal deep origins of eukaryotic multicellular pathways.</title>
        <authorList>
            <person name="Sheikh S."/>
            <person name="Fu C.-J."/>
            <person name="Brown M.W."/>
            <person name="Baldauf S.L."/>
        </authorList>
    </citation>
    <scope>NUCLEOTIDE SEQUENCE [LARGE SCALE GENOMIC DNA]</scope>
    <source>
        <strain evidence="10 11">ATCC MYA-3509</strain>
    </source>
</reference>
<evidence type="ECO:0000256" key="4">
    <source>
        <dbReference type="ARBA" id="ARBA00022723"/>
    </source>
</evidence>
<dbReference type="InterPro" id="IPR000028">
    <property type="entry name" value="Chloroperoxidase"/>
</dbReference>
<keyword evidence="3" id="KW-0349">Heme</keyword>
<dbReference type="PANTHER" id="PTHR33577">
    <property type="entry name" value="STERIGMATOCYSTIN BIOSYNTHESIS PEROXIDASE STCC-RELATED"/>
    <property type="match status" value="1"/>
</dbReference>
<keyword evidence="8" id="KW-1133">Transmembrane helix</keyword>
<evidence type="ECO:0000256" key="8">
    <source>
        <dbReference type="SAM" id="Phobius"/>
    </source>
</evidence>